<dbReference type="Pfam" id="PF17064">
    <property type="entry name" value="QVR"/>
    <property type="match status" value="1"/>
</dbReference>
<evidence type="ECO:0000256" key="3">
    <source>
        <dbReference type="ARBA" id="ARBA00022475"/>
    </source>
</evidence>
<evidence type="ECO:0000256" key="4">
    <source>
        <dbReference type="ARBA" id="ARBA00022729"/>
    </source>
</evidence>
<evidence type="ECO:0000256" key="14">
    <source>
        <dbReference type="SAM" id="SignalP"/>
    </source>
</evidence>
<dbReference type="Proteomes" id="UP000828390">
    <property type="component" value="Unassembled WGS sequence"/>
</dbReference>
<reference evidence="15" key="1">
    <citation type="journal article" date="2019" name="bioRxiv">
        <title>The Genome of the Zebra Mussel, Dreissena polymorpha: A Resource for Invasive Species Research.</title>
        <authorList>
            <person name="McCartney M.A."/>
            <person name="Auch B."/>
            <person name="Kono T."/>
            <person name="Mallez S."/>
            <person name="Zhang Y."/>
            <person name="Obille A."/>
            <person name="Becker A."/>
            <person name="Abrahante J.E."/>
            <person name="Garbe J."/>
            <person name="Badalamenti J.P."/>
            <person name="Herman A."/>
            <person name="Mangelson H."/>
            <person name="Liachko I."/>
            <person name="Sullivan S."/>
            <person name="Sone E.D."/>
            <person name="Koren S."/>
            <person name="Silverstein K.A.T."/>
            <person name="Beckman K.B."/>
            <person name="Gohl D.M."/>
        </authorList>
    </citation>
    <scope>NUCLEOTIDE SEQUENCE</scope>
    <source>
        <strain evidence="15">Duluth1</strain>
        <tissue evidence="15">Whole animal</tissue>
    </source>
</reference>
<evidence type="ECO:0000256" key="5">
    <source>
        <dbReference type="ARBA" id="ARBA00023108"/>
    </source>
</evidence>
<evidence type="ECO:0000256" key="9">
    <source>
        <dbReference type="ARBA" id="ARBA00044499"/>
    </source>
</evidence>
<evidence type="ECO:0000256" key="12">
    <source>
        <dbReference type="ARBA" id="ARBA00045788"/>
    </source>
</evidence>
<dbReference type="GO" id="GO:0045121">
    <property type="term" value="C:membrane raft"/>
    <property type="evidence" value="ECO:0007669"/>
    <property type="project" value="UniProtKB-SubCell"/>
</dbReference>
<comment type="subcellular location">
    <subcellularLocation>
        <location evidence="1">Cell membrane</location>
        <topology evidence="1">Lipid-anchor</topology>
        <topology evidence="1">GPI-anchor</topology>
        <orientation evidence="1">Extracellular side</orientation>
    </subcellularLocation>
    <subcellularLocation>
        <location evidence="9">Membrane raft</location>
        <topology evidence="9">Lipid-anchor</topology>
        <topology evidence="9">GPI-anchor</topology>
        <orientation evidence="9">Extracellular side</orientation>
    </subcellularLocation>
</comment>
<evidence type="ECO:0000256" key="1">
    <source>
        <dbReference type="ARBA" id="ARBA00004471"/>
    </source>
</evidence>
<dbReference type="GO" id="GO:0048511">
    <property type="term" value="P:rhythmic process"/>
    <property type="evidence" value="ECO:0007669"/>
    <property type="project" value="UniProtKB-KW"/>
</dbReference>
<dbReference type="GO" id="GO:0032222">
    <property type="term" value="P:regulation of synaptic transmission, cholinergic"/>
    <property type="evidence" value="ECO:0007669"/>
    <property type="project" value="InterPro"/>
</dbReference>
<dbReference type="AlphaFoldDB" id="A0A9D4RGX2"/>
<reference evidence="15" key="2">
    <citation type="submission" date="2020-11" db="EMBL/GenBank/DDBJ databases">
        <authorList>
            <person name="McCartney M.A."/>
            <person name="Auch B."/>
            <person name="Kono T."/>
            <person name="Mallez S."/>
            <person name="Becker A."/>
            <person name="Gohl D.M."/>
            <person name="Silverstein K.A.T."/>
            <person name="Koren S."/>
            <person name="Bechman K.B."/>
            <person name="Herman A."/>
            <person name="Abrahante J.E."/>
            <person name="Garbe J."/>
        </authorList>
    </citation>
    <scope>NUCLEOTIDE SEQUENCE</scope>
    <source>
        <strain evidence="15">Duluth1</strain>
        <tissue evidence="15">Whole animal</tissue>
    </source>
</reference>
<keyword evidence="3" id="KW-1003">Cell membrane</keyword>
<protein>
    <recommendedName>
        <fullName evidence="10">UPAR/Ly6 domain-containing protein qvr</fullName>
    </recommendedName>
    <alternativeName>
        <fullName evidence="11">Protein quiver</fullName>
    </alternativeName>
    <alternativeName>
        <fullName evidence="8">Protein sleepless</fullName>
    </alternativeName>
</protein>
<evidence type="ECO:0000256" key="13">
    <source>
        <dbReference type="ARBA" id="ARBA00046769"/>
    </source>
</evidence>
<comment type="caution">
    <text evidence="15">The sequence shown here is derived from an EMBL/GenBank/DDBJ whole genome shotgun (WGS) entry which is preliminary data.</text>
</comment>
<dbReference type="EMBL" id="JAIWYP010000002">
    <property type="protein sequence ID" value="KAH3867088.1"/>
    <property type="molecule type" value="Genomic_DNA"/>
</dbReference>
<dbReference type="InterPro" id="IPR045860">
    <property type="entry name" value="Snake_toxin-like_sf"/>
</dbReference>
<evidence type="ECO:0000256" key="7">
    <source>
        <dbReference type="ARBA" id="ARBA00023180"/>
    </source>
</evidence>
<keyword evidence="5" id="KW-0090">Biological rhythms</keyword>
<dbReference type="InterPro" id="IPR050975">
    <property type="entry name" value="Sleep_regulator"/>
</dbReference>
<feature type="chain" id="PRO_5038514691" description="UPAR/Ly6 domain-containing protein qvr" evidence="14">
    <location>
        <begin position="23"/>
        <end position="145"/>
    </location>
</feature>
<dbReference type="PANTHER" id="PTHR33562:SF31">
    <property type="entry name" value="PROTEIN QUIVER"/>
    <property type="match status" value="1"/>
</dbReference>
<dbReference type="InterPro" id="IPR031424">
    <property type="entry name" value="QVR-like"/>
</dbReference>
<accession>A0A9D4RGX2</accession>
<sequence>MAKLEFLAVLLGLFLSFHEGSAIQCYQCDSQENSDLCPQETPFDTTINAMVDCNSFEANTPGQFCVKIYQESAGYGSWIKITRRCASQTDQGIAWGCRWSWDNVGVFRNTCYCQHDACNSAGSVSLNVMLVALLGSVSIALKKWL</sequence>
<organism evidence="15 16">
    <name type="scientific">Dreissena polymorpha</name>
    <name type="common">Zebra mussel</name>
    <name type="synonym">Mytilus polymorpha</name>
    <dbReference type="NCBI Taxonomy" id="45954"/>
    <lineage>
        <taxon>Eukaryota</taxon>
        <taxon>Metazoa</taxon>
        <taxon>Spiralia</taxon>
        <taxon>Lophotrochozoa</taxon>
        <taxon>Mollusca</taxon>
        <taxon>Bivalvia</taxon>
        <taxon>Autobranchia</taxon>
        <taxon>Heteroconchia</taxon>
        <taxon>Euheterodonta</taxon>
        <taxon>Imparidentia</taxon>
        <taxon>Neoheterodontei</taxon>
        <taxon>Myida</taxon>
        <taxon>Dreissenoidea</taxon>
        <taxon>Dreissenidae</taxon>
        <taxon>Dreissena</taxon>
    </lineage>
</organism>
<evidence type="ECO:0000256" key="8">
    <source>
        <dbReference type="ARBA" id="ARBA00031037"/>
    </source>
</evidence>
<evidence type="ECO:0000256" key="2">
    <source>
        <dbReference type="ARBA" id="ARBA00010522"/>
    </source>
</evidence>
<comment type="similarity">
    <text evidence="2">Belongs to the quiver family.</text>
</comment>
<dbReference type="GO" id="GO:0005886">
    <property type="term" value="C:plasma membrane"/>
    <property type="evidence" value="ECO:0007669"/>
    <property type="project" value="UniProtKB-SubCell"/>
</dbReference>
<dbReference type="PANTHER" id="PTHR33562">
    <property type="entry name" value="ATILLA, ISOFORM B-RELATED-RELATED"/>
    <property type="match status" value="1"/>
</dbReference>
<evidence type="ECO:0000313" key="16">
    <source>
        <dbReference type="Proteomes" id="UP000828390"/>
    </source>
</evidence>
<evidence type="ECO:0000256" key="10">
    <source>
        <dbReference type="ARBA" id="ARBA00044524"/>
    </source>
</evidence>
<dbReference type="CDD" id="cd00117">
    <property type="entry name" value="TFP"/>
    <property type="match status" value="1"/>
</dbReference>
<dbReference type="GO" id="GO:0030431">
    <property type="term" value="P:sleep"/>
    <property type="evidence" value="ECO:0007669"/>
    <property type="project" value="InterPro"/>
</dbReference>
<gene>
    <name evidence="15" type="ORF">DPMN_030213</name>
</gene>
<proteinExistence type="inferred from homology"/>
<evidence type="ECO:0000256" key="11">
    <source>
        <dbReference type="ARBA" id="ARBA00044561"/>
    </source>
</evidence>
<dbReference type="SUPFAM" id="SSF57302">
    <property type="entry name" value="Snake toxin-like"/>
    <property type="match status" value="1"/>
</dbReference>
<keyword evidence="16" id="KW-1185">Reference proteome</keyword>
<keyword evidence="6" id="KW-1015">Disulfide bond</keyword>
<keyword evidence="3" id="KW-0472">Membrane</keyword>
<evidence type="ECO:0000256" key="6">
    <source>
        <dbReference type="ARBA" id="ARBA00023157"/>
    </source>
</evidence>
<feature type="signal peptide" evidence="14">
    <location>
        <begin position="1"/>
        <end position="22"/>
    </location>
</feature>
<keyword evidence="4 14" id="KW-0732">Signal</keyword>
<evidence type="ECO:0000313" key="15">
    <source>
        <dbReference type="EMBL" id="KAH3867088.1"/>
    </source>
</evidence>
<name>A0A9D4RGX2_DREPO</name>
<comment type="function">
    <text evidence="12">Bifunctional regulator of neuronal activity in the mushroom body, and possibly other regions of the brain, that acts as a signaling molecule required for homeostatic regulation of sleep under normal conditions and after sleep deprivation. Reduces neuronal excitability by enhancing Sh/shaker K(+) channel activity; possibly by stabilizing Sh/shaker to increase protein levels, accelerating its activation kinetics, slowing C-type inactivation and enhancing recovery from inactivation. Specifically affects the A-type K(+) current. Antagonizes nicotinic acetylcholine receptors (nAChRs) to reduce synaptic transmission, possibly by preventing their localization to the cell surface. Required for regulation of neuromuscular excitability and plasticity at neuromuscular junctions.</text>
</comment>
<keyword evidence="7" id="KW-0325">Glycoprotein</keyword>
<comment type="subunit">
    <text evidence="13">Interacts (via loop 2 of the three-fingered Ly-6 domain) with Sh/shaker; this interaction may stabilize both components of the complex and may be required for targeting or retention of Sh/shaker to neural cell projections. Interacts (via loop 2 of the three-fingered Ly-6 domain) with nAChRalpha3 and potentially other nicotinic acetylcholine receptors; this interaction is required for antagonism of nicotinic acetylcholine receptors.</text>
</comment>